<dbReference type="InterPro" id="IPR022477">
    <property type="entry name" value="Spore_YqfC"/>
</dbReference>
<dbReference type="NCBIfam" id="TIGR02856">
    <property type="entry name" value="spore_yqfC"/>
    <property type="match status" value="1"/>
</dbReference>
<accession>A0ABT9VCI8</accession>
<evidence type="ECO:0000313" key="1">
    <source>
        <dbReference type="EMBL" id="MDQ0158663.1"/>
    </source>
</evidence>
<gene>
    <name evidence="1" type="ORF">J2S77_000619</name>
</gene>
<proteinExistence type="predicted"/>
<protein>
    <submittedName>
        <fullName evidence="1">Sporulation protein YqfC</fullName>
    </submittedName>
</protein>
<dbReference type="Pfam" id="PF07873">
    <property type="entry name" value="YabP"/>
    <property type="match status" value="1"/>
</dbReference>
<evidence type="ECO:0000313" key="2">
    <source>
        <dbReference type="Proteomes" id="UP001224359"/>
    </source>
</evidence>
<sequence length="96" mass="11287">MKMIPKPFRNWLSRYGQLPVDIVYDYPRVTMIGQLHLYIENHHGLSHFSNQEIIINQQQSQMVVTGRDLVIKNLLKEEIVIEGQIENVSWRSPSNL</sequence>
<dbReference type="InterPro" id="IPR022476">
    <property type="entry name" value="Spore_YabP/YqfC"/>
</dbReference>
<comment type="caution">
    <text evidence="1">The sequence shown here is derived from an EMBL/GenBank/DDBJ whole genome shotgun (WGS) entry which is preliminary data.</text>
</comment>
<dbReference type="EMBL" id="JAUSTQ010000002">
    <property type="protein sequence ID" value="MDQ0158663.1"/>
    <property type="molecule type" value="Genomic_DNA"/>
</dbReference>
<dbReference type="InterPro" id="IPR038705">
    <property type="entry name" value="YabP_sf"/>
</dbReference>
<dbReference type="Proteomes" id="UP001224359">
    <property type="component" value="Unassembled WGS sequence"/>
</dbReference>
<reference evidence="1 2" key="1">
    <citation type="submission" date="2023-07" db="EMBL/GenBank/DDBJ databases">
        <title>Genomic Encyclopedia of Type Strains, Phase IV (KMG-IV): sequencing the most valuable type-strain genomes for metagenomic binning, comparative biology and taxonomic classification.</title>
        <authorList>
            <person name="Goeker M."/>
        </authorList>
    </citation>
    <scope>NUCLEOTIDE SEQUENCE [LARGE SCALE GENOMIC DNA]</scope>
    <source>
        <strain evidence="1 2">DSM 16460</strain>
    </source>
</reference>
<dbReference type="RefSeq" id="WP_306974528.1">
    <property type="nucleotide sequence ID" value="NZ_JAUSTQ010000002.1"/>
</dbReference>
<keyword evidence="2" id="KW-1185">Reference proteome</keyword>
<dbReference type="Gene3D" id="2.60.40.2000">
    <property type="match status" value="1"/>
</dbReference>
<name>A0ABT9VCI8_9BACI</name>
<organism evidence="1 2">
    <name type="scientific">Alkalibacillus salilacus</name>
    <dbReference type="NCBI Taxonomy" id="284582"/>
    <lineage>
        <taxon>Bacteria</taxon>
        <taxon>Bacillati</taxon>
        <taxon>Bacillota</taxon>
        <taxon>Bacilli</taxon>
        <taxon>Bacillales</taxon>
        <taxon>Bacillaceae</taxon>
        <taxon>Alkalibacillus</taxon>
    </lineage>
</organism>